<dbReference type="SMART" id="SM01375">
    <property type="entry name" value="Dynein_light"/>
    <property type="match status" value="1"/>
</dbReference>
<keyword evidence="5 11" id="KW-0243">Dynein</keyword>
<dbReference type="GO" id="GO:0007017">
    <property type="term" value="P:microtubule-based process"/>
    <property type="evidence" value="ECO:0007669"/>
    <property type="project" value="InterPro"/>
</dbReference>
<dbReference type="eggNOG" id="KOG3430">
    <property type="taxonomic scope" value="Eukaryota"/>
</dbReference>
<dbReference type="Proteomes" id="UP000007264">
    <property type="component" value="Unassembled WGS sequence"/>
</dbReference>
<dbReference type="SUPFAM" id="SSF54648">
    <property type="entry name" value="DLC"/>
    <property type="match status" value="1"/>
</dbReference>
<dbReference type="OrthoDB" id="10033309at2759"/>
<keyword evidence="3 11" id="KW-0963">Cytoplasm</keyword>
<keyword evidence="6" id="KW-0969">Cilium</keyword>
<comment type="caution">
    <text evidence="12">The sequence shown here is derived from an EMBL/GenBank/DDBJ whole genome shotgun (WGS) entry which is preliminary data.</text>
</comment>
<sequence length="101" mass="11503">MVIARDFEAFYKTANYPLVDQCDMPPDMREEAVDICVTAIEKHQADLEKATQVIKESLDKKFGGPWNCVAGNCFSFEVTYECKTFLHLYIGGKMGVLTWKL</sequence>
<dbReference type="CDD" id="cd21453">
    <property type="entry name" value="DLC-like_DNAL4"/>
    <property type="match status" value="1"/>
</dbReference>
<organism evidence="12 13">
    <name type="scientific">Coccomyxa subellipsoidea (strain C-169)</name>
    <name type="common">Green microalga</name>
    <dbReference type="NCBI Taxonomy" id="574566"/>
    <lineage>
        <taxon>Eukaryota</taxon>
        <taxon>Viridiplantae</taxon>
        <taxon>Chlorophyta</taxon>
        <taxon>core chlorophytes</taxon>
        <taxon>Trebouxiophyceae</taxon>
        <taxon>Trebouxiophyceae incertae sedis</taxon>
        <taxon>Coccomyxaceae</taxon>
        <taxon>Coccomyxa</taxon>
        <taxon>Coccomyxa subellipsoidea</taxon>
    </lineage>
</organism>
<dbReference type="RefSeq" id="XP_005645130.1">
    <property type="nucleotide sequence ID" value="XM_005645073.1"/>
</dbReference>
<evidence type="ECO:0000256" key="4">
    <source>
        <dbReference type="ARBA" id="ARBA00022701"/>
    </source>
</evidence>
<comment type="similarity">
    <text evidence="11">Belongs to the dynein light chain family.</text>
</comment>
<comment type="subcellular location">
    <subcellularLocation>
        <location evidence="1">Cytoplasm</location>
        <location evidence="1">Cytoskeleton</location>
        <location evidence="1">Cilium axoneme</location>
    </subcellularLocation>
</comment>
<dbReference type="GeneID" id="17038562"/>
<keyword evidence="7 11" id="KW-0505">Motor protein</keyword>
<keyword evidence="13" id="KW-1185">Reference proteome</keyword>
<comment type="subunit">
    <text evidence="2">Consists of at least two heavy chains and a number of intermediate and light chains.</text>
</comment>
<evidence type="ECO:0000256" key="7">
    <source>
        <dbReference type="ARBA" id="ARBA00023175"/>
    </source>
</evidence>
<protein>
    <recommendedName>
        <fullName evidence="11">Dynein light chain</fullName>
    </recommendedName>
</protein>
<evidence type="ECO:0000256" key="10">
    <source>
        <dbReference type="ARBA" id="ARBA00057688"/>
    </source>
</evidence>
<evidence type="ECO:0000256" key="1">
    <source>
        <dbReference type="ARBA" id="ARBA00004430"/>
    </source>
</evidence>
<evidence type="ECO:0000256" key="2">
    <source>
        <dbReference type="ARBA" id="ARBA00011655"/>
    </source>
</evidence>
<evidence type="ECO:0000256" key="9">
    <source>
        <dbReference type="ARBA" id="ARBA00023273"/>
    </source>
</evidence>
<dbReference type="KEGG" id="csl:COCSUDRAFT_18628"/>
<gene>
    <name evidence="12" type="ORF">COCSUDRAFT_18628</name>
</gene>
<evidence type="ECO:0000256" key="3">
    <source>
        <dbReference type="ARBA" id="ARBA00022490"/>
    </source>
</evidence>
<dbReference type="EMBL" id="AGSI01000015">
    <property type="protein sequence ID" value="EIE20586.1"/>
    <property type="molecule type" value="Genomic_DNA"/>
</dbReference>
<dbReference type="STRING" id="574566.I0YQB7"/>
<reference evidence="12 13" key="1">
    <citation type="journal article" date="2012" name="Genome Biol.">
        <title>The genome of the polar eukaryotic microalga coccomyxa subellipsoidea reveals traits of cold adaptation.</title>
        <authorList>
            <person name="Blanc G."/>
            <person name="Agarkova I."/>
            <person name="Grimwood J."/>
            <person name="Kuo A."/>
            <person name="Brueggeman A."/>
            <person name="Dunigan D."/>
            <person name="Gurnon J."/>
            <person name="Ladunga I."/>
            <person name="Lindquist E."/>
            <person name="Lucas S."/>
            <person name="Pangilinan J."/>
            <person name="Proschold T."/>
            <person name="Salamov A."/>
            <person name="Schmutz J."/>
            <person name="Weeks D."/>
            <person name="Yamada T."/>
            <person name="Claverie J.M."/>
            <person name="Grigoriev I."/>
            <person name="Van Etten J."/>
            <person name="Lomsadze A."/>
            <person name="Borodovsky M."/>
        </authorList>
    </citation>
    <scope>NUCLEOTIDE SEQUENCE [LARGE SCALE GENOMIC DNA]</scope>
    <source>
        <strain evidence="12 13">C-169</strain>
    </source>
</reference>
<dbReference type="GO" id="GO:0030286">
    <property type="term" value="C:dynein complex"/>
    <property type="evidence" value="ECO:0007669"/>
    <property type="project" value="UniProtKB-KW"/>
</dbReference>
<dbReference type="InterPro" id="IPR037177">
    <property type="entry name" value="DLC_sf"/>
</dbReference>
<dbReference type="Gene3D" id="3.30.740.10">
    <property type="entry name" value="Protein Inhibitor Of Neuronal Nitric Oxide Synthase"/>
    <property type="match status" value="1"/>
</dbReference>
<evidence type="ECO:0000256" key="6">
    <source>
        <dbReference type="ARBA" id="ARBA00023069"/>
    </source>
</evidence>
<dbReference type="AlphaFoldDB" id="I0YQB7"/>
<dbReference type="GO" id="GO:0005874">
    <property type="term" value="C:microtubule"/>
    <property type="evidence" value="ECO:0007669"/>
    <property type="project" value="UniProtKB-KW"/>
</dbReference>
<keyword evidence="8 11" id="KW-0206">Cytoskeleton</keyword>
<dbReference type="FunFam" id="3.30.740.10:FF:000002">
    <property type="entry name" value="Dynein light chain"/>
    <property type="match status" value="1"/>
</dbReference>
<accession>I0YQB7</accession>
<evidence type="ECO:0000313" key="13">
    <source>
        <dbReference type="Proteomes" id="UP000007264"/>
    </source>
</evidence>
<dbReference type="PANTHER" id="PTHR11886">
    <property type="entry name" value="DYNEIN LIGHT CHAIN"/>
    <property type="match status" value="1"/>
</dbReference>
<keyword evidence="9" id="KW-0966">Cell projection</keyword>
<dbReference type="PANTHER" id="PTHR11886:SF2">
    <property type="entry name" value="DYNEIN AXONEMAL LIGHT CHAIN 4"/>
    <property type="match status" value="1"/>
</dbReference>
<dbReference type="InterPro" id="IPR001372">
    <property type="entry name" value="Dynein_light_chain_typ-1/2"/>
</dbReference>
<dbReference type="GO" id="GO:0005930">
    <property type="term" value="C:axoneme"/>
    <property type="evidence" value="ECO:0007669"/>
    <property type="project" value="UniProtKB-SubCell"/>
</dbReference>
<evidence type="ECO:0000256" key="5">
    <source>
        <dbReference type="ARBA" id="ARBA00023017"/>
    </source>
</evidence>
<name>I0YQB7_COCSC</name>
<evidence type="ECO:0000256" key="11">
    <source>
        <dbReference type="RuleBase" id="RU365010"/>
    </source>
</evidence>
<comment type="function">
    <text evidence="10">Force generating protein of respiratory cilia. Produces force towards the minus ends of microtubules. Dynein has ATPase activity.</text>
</comment>
<evidence type="ECO:0000313" key="12">
    <source>
        <dbReference type="EMBL" id="EIE20586.1"/>
    </source>
</evidence>
<keyword evidence="4 11" id="KW-0493">Microtubule</keyword>
<evidence type="ECO:0000256" key="8">
    <source>
        <dbReference type="ARBA" id="ARBA00023212"/>
    </source>
</evidence>
<proteinExistence type="inferred from homology"/>
<dbReference type="Pfam" id="PF01221">
    <property type="entry name" value="Dynein_light"/>
    <property type="match status" value="1"/>
</dbReference>